<evidence type="ECO:0000313" key="2">
    <source>
        <dbReference type="Proteomes" id="UP000762676"/>
    </source>
</evidence>
<comment type="caution">
    <text evidence="1">The sequence shown here is derived from an EMBL/GenBank/DDBJ whole genome shotgun (WGS) entry which is preliminary data.</text>
</comment>
<dbReference type="GO" id="GO:0009295">
    <property type="term" value="C:nucleoid"/>
    <property type="evidence" value="ECO:0007669"/>
    <property type="project" value="InterPro"/>
</dbReference>
<organism evidence="1 2">
    <name type="scientific">Elysia marginata</name>
    <dbReference type="NCBI Taxonomy" id="1093978"/>
    <lineage>
        <taxon>Eukaryota</taxon>
        <taxon>Metazoa</taxon>
        <taxon>Spiralia</taxon>
        <taxon>Lophotrochozoa</taxon>
        <taxon>Mollusca</taxon>
        <taxon>Gastropoda</taxon>
        <taxon>Heterobranchia</taxon>
        <taxon>Euthyneura</taxon>
        <taxon>Panpulmonata</taxon>
        <taxon>Sacoglossa</taxon>
        <taxon>Placobranchoidea</taxon>
        <taxon>Plakobranchidae</taxon>
        <taxon>Elysia</taxon>
    </lineage>
</organism>
<evidence type="ECO:0000313" key="1">
    <source>
        <dbReference type="EMBL" id="GFS04124.1"/>
    </source>
</evidence>
<dbReference type="Proteomes" id="UP000762676">
    <property type="component" value="Unassembled WGS sequence"/>
</dbReference>
<name>A0AAV4I0U2_9GAST</name>
<dbReference type="EMBL" id="BMAT01006000">
    <property type="protein sequence ID" value="GFS04124.1"/>
    <property type="molecule type" value="Genomic_DNA"/>
</dbReference>
<accession>A0AAV4I0U2</accession>
<dbReference type="Pfam" id="PF04245">
    <property type="entry name" value="NA37"/>
    <property type="match status" value="1"/>
</dbReference>
<reference evidence="1 2" key="1">
    <citation type="journal article" date="2021" name="Elife">
        <title>Chloroplast acquisition without the gene transfer in kleptoplastic sea slugs, Plakobranchus ocellatus.</title>
        <authorList>
            <person name="Maeda T."/>
            <person name="Takahashi S."/>
            <person name="Yoshida T."/>
            <person name="Shimamura S."/>
            <person name="Takaki Y."/>
            <person name="Nagai Y."/>
            <person name="Toyoda A."/>
            <person name="Suzuki Y."/>
            <person name="Arimoto A."/>
            <person name="Ishii H."/>
            <person name="Satoh N."/>
            <person name="Nishiyama T."/>
            <person name="Hasebe M."/>
            <person name="Maruyama T."/>
            <person name="Minagawa J."/>
            <person name="Obokata J."/>
            <person name="Shigenobu S."/>
        </authorList>
    </citation>
    <scope>NUCLEOTIDE SEQUENCE [LARGE SCALE GENOMIC DNA]</scope>
</reference>
<dbReference type="AlphaFoldDB" id="A0AAV4I0U2"/>
<proteinExistence type="predicted"/>
<keyword evidence="2" id="KW-1185">Reference proteome</keyword>
<gene>
    <name evidence="1" type="ORF">ElyMa_002905200</name>
</gene>
<protein>
    <submittedName>
        <fullName evidence="1">Nucleoid-associated protein NdpA</fullName>
    </submittedName>
</protein>
<dbReference type="InterPro" id="IPR007358">
    <property type="entry name" value="Nucleoid_associated_NdpA"/>
</dbReference>
<sequence>MLEFYSAQITNLALHKIGNKSKDEHLILSDSELITIDEEGLILKEFFLKPFREREENYFHFDSDKTQAGVLDFADDIFDQKDFIKSSQDIAKHLYDCSRHPHIKPGELFVAHFTNIIIEGEEVDAVGIFKSEIKQHFFKFKNSAQDLLLSIEEGVNANKLDKGCLIFNTNREEGYKLLSLDTNRYDTKYWTEQFLKILPLADNHYFTKSYLKFCHKFAKDVILPAEDKQQEVMFMNKAVNHFAKNDSFEEDAFLRETIDNPQLLPEFHNYKGNEGLKYGIEDVSSFPIVDSAVREARKGIKDIIELDTHFQLKINFTNATVMDRYLEKGWDEEKQMYYYLIYFNEELKK</sequence>